<dbReference type="Proteomes" id="UP000441455">
    <property type="component" value="Unassembled WGS sequence"/>
</dbReference>
<dbReference type="Pfam" id="PF01966">
    <property type="entry name" value="HD"/>
    <property type="match status" value="1"/>
</dbReference>
<name>A0A6N7VND8_ACIFE</name>
<dbReference type="NCBIfam" id="TIGR00277">
    <property type="entry name" value="HDIG"/>
    <property type="match status" value="1"/>
</dbReference>
<dbReference type="CDD" id="cd00077">
    <property type="entry name" value="HDc"/>
    <property type="match status" value="1"/>
</dbReference>
<dbReference type="InterPro" id="IPR006674">
    <property type="entry name" value="HD_domain"/>
</dbReference>
<comment type="caution">
    <text evidence="2">The sequence shown here is derived from an EMBL/GenBank/DDBJ whole genome shotgun (WGS) entry which is preliminary data.</text>
</comment>
<protein>
    <submittedName>
        <fullName evidence="2">HD domain-containing protein</fullName>
    </submittedName>
</protein>
<evidence type="ECO:0000313" key="3">
    <source>
        <dbReference type="Proteomes" id="UP000441455"/>
    </source>
</evidence>
<dbReference type="Gene3D" id="1.10.3210.10">
    <property type="entry name" value="Hypothetical protein af1432"/>
    <property type="match status" value="1"/>
</dbReference>
<evidence type="ECO:0000259" key="1">
    <source>
        <dbReference type="Pfam" id="PF01966"/>
    </source>
</evidence>
<dbReference type="AlphaFoldDB" id="A0A6N7VND8"/>
<dbReference type="OrthoDB" id="9797344at2"/>
<dbReference type="InterPro" id="IPR006675">
    <property type="entry name" value="HDIG_dom"/>
</dbReference>
<dbReference type="InterPro" id="IPR003607">
    <property type="entry name" value="HD/PDEase_dom"/>
</dbReference>
<reference evidence="2 3" key="1">
    <citation type="submission" date="2019-08" db="EMBL/GenBank/DDBJ databases">
        <title>In-depth cultivation of the pig gut microbiome towards novel bacterial diversity and tailored functional studies.</title>
        <authorList>
            <person name="Wylensek D."/>
            <person name="Hitch T.C.A."/>
            <person name="Clavel T."/>
        </authorList>
    </citation>
    <scope>NUCLEOTIDE SEQUENCE [LARGE SCALE GENOMIC DNA]</scope>
    <source>
        <strain evidence="2 3">WCA-389-WT-5B</strain>
    </source>
</reference>
<gene>
    <name evidence="2" type="ORF">FX155_07930</name>
</gene>
<organism evidence="2 3">
    <name type="scientific">Acidaminococcus fermentans</name>
    <dbReference type="NCBI Taxonomy" id="905"/>
    <lineage>
        <taxon>Bacteria</taxon>
        <taxon>Bacillati</taxon>
        <taxon>Bacillota</taxon>
        <taxon>Negativicutes</taxon>
        <taxon>Acidaminococcales</taxon>
        <taxon>Acidaminococcaceae</taxon>
        <taxon>Acidaminococcus</taxon>
    </lineage>
</organism>
<proteinExistence type="predicted"/>
<dbReference type="EMBL" id="VULN01000010">
    <property type="protein sequence ID" value="MSS82520.1"/>
    <property type="molecule type" value="Genomic_DNA"/>
</dbReference>
<evidence type="ECO:0000313" key="2">
    <source>
        <dbReference type="EMBL" id="MSS82520.1"/>
    </source>
</evidence>
<sequence length="275" mass="31663">MAKRCAAWSVQHTFFTKGKTMMDKQAVSAAFDRYVSLFDPDTPGILSKQRHSRIVCGLCGTLARALGWSRADQDLAWVLGLLHDIGRFEQARRFHTFIDYKSMDHARYGVWYLFEQGHIRDFLPEPEPERDKILELAILWHNAYAVPGGVTGRARDFALLIRDADKIDLFRVYAGYLDHPEQVWQMSLKDLGRQEISPKVLAEALEKKLVHTEVKKNALDFFTGCLCQIFDFTYAPSLALVRQQGYYQKLLDFQPGNPQSAQQLDRVKEKIHEVI</sequence>
<feature type="domain" description="HD" evidence="1">
    <location>
        <begin position="50"/>
        <end position="167"/>
    </location>
</feature>
<dbReference type="SUPFAM" id="SSF109604">
    <property type="entry name" value="HD-domain/PDEase-like"/>
    <property type="match status" value="1"/>
</dbReference>
<accession>A0A6N7VND8</accession>